<accession>A0A8D5A566</accession>
<evidence type="ECO:0000259" key="1">
    <source>
        <dbReference type="Pfam" id="PF08707"/>
    </source>
</evidence>
<protein>
    <recommendedName>
        <fullName evidence="1">Primase C-terminal 2 domain-containing protein</fullName>
    </recommendedName>
</protein>
<evidence type="ECO:0000313" key="3">
    <source>
        <dbReference type="Proteomes" id="UP000320585"/>
    </source>
</evidence>
<dbReference type="GO" id="GO:0016817">
    <property type="term" value="F:hydrolase activity, acting on acid anhydrides"/>
    <property type="evidence" value="ECO:0007669"/>
    <property type="project" value="InterPro"/>
</dbReference>
<dbReference type="Pfam" id="PF08707">
    <property type="entry name" value="PriCT_2"/>
    <property type="match status" value="1"/>
</dbReference>
<dbReference type="InterPro" id="IPR014819">
    <property type="entry name" value="PriCT_2"/>
</dbReference>
<dbReference type="EMBL" id="AP019697">
    <property type="protein sequence ID" value="BBK24431.1"/>
    <property type="molecule type" value="Genomic_DNA"/>
</dbReference>
<dbReference type="GeneID" id="92715590"/>
<dbReference type="OrthoDB" id="9805141at2"/>
<dbReference type="CDD" id="cd01125">
    <property type="entry name" value="RepA_RSF1010_like"/>
    <property type="match status" value="1"/>
</dbReference>
<proteinExistence type="predicted"/>
<dbReference type="KEGG" id="dho:Dia5BBH33_03660"/>
<keyword evidence="3" id="KW-1185">Reference proteome</keyword>
<organism evidence="2 3">
    <name type="scientific">Dialister hominis</name>
    <dbReference type="NCBI Taxonomy" id="2582419"/>
    <lineage>
        <taxon>Bacteria</taxon>
        <taxon>Bacillati</taxon>
        <taxon>Bacillota</taxon>
        <taxon>Negativicutes</taxon>
        <taxon>Veillonellales</taxon>
        <taxon>Veillonellaceae</taxon>
        <taxon>Dialister</taxon>
    </lineage>
</organism>
<dbReference type="SUPFAM" id="SSF52540">
    <property type="entry name" value="P-loop containing nucleoside triphosphate hydrolases"/>
    <property type="match status" value="1"/>
</dbReference>
<name>A0A8D5A566_9FIRM</name>
<gene>
    <name evidence="2" type="ORF">Dia5BBH33_03660</name>
</gene>
<reference evidence="3" key="1">
    <citation type="submission" date="2019-05" db="EMBL/GenBank/DDBJ databases">
        <title>Complete genome sequencing of Dialister sp. strain 5BBH33.</title>
        <authorList>
            <person name="Sakamoto M."/>
            <person name="Murakami T."/>
            <person name="Mori H."/>
        </authorList>
    </citation>
    <scope>NUCLEOTIDE SEQUENCE [LARGE SCALE GENOMIC DNA]</scope>
    <source>
        <strain evidence="3">5BBH33</strain>
    </source>
</reference>
<dbReference type="InterPro" id="IPR038724">
    <property type="entry name" value="RepA"/>
</dbReference>
<evidence type="ECO:0000313" key="2">
    <source>
        <dbReference type="EMBL" id="BBK24431.1"/>
    </source>
</evidence>
<dbReference type="RefSeq" id="WP_143332253.1">
    <property type="nucleotide sequence ID" value="NZ_AP019697.1"/>
</dbReference>
<dbReference type="Gene3D" id="3.40.50.300">
    <property type="entry name" value="P-loop containing nucleotide triphosphate hydrolases"/>
    <property type="match status" value="1"/>
</dbReference>
<sequence>MTKGNFDLRGPLAYIAPSTCSYTEWLQVGMALSHEGYPCSVWEEWSRDDPSRYHEGECARKWQSFREDASTIVTGATITQMAKDRGWTPKAKAQGPDRALNWDDEISTDVQIIDRHYLEAKKEIKEPDSWDQIGDMIAYLDTVFQPEDIVSLSMQSYEKDGRMVPSVGDAGMTAGHYIEQLKKYRLKAQAGAISVNDAIGYALGDYNPEAGAWIRFNPFDGQGVKNANVADFRYALVESDAMEPGLQEALIRELELPVAVLVFSGKKSVHAIVHIDAGSMDEYKKRVQKLYEICKKNGLKVDDNDRNPSRLSRLPGVYRNGHKQFLMATNIGKRNYTEWLEWVEGLNDDLPDPESLSSVWDNMPDLAPALIEGVLRMGHKLLLAGPSKAGKSFALIELCVAIAEGLKWLQTFQCRRGNVLYCNLELDRASCLHRFKDVYTALGIAPEHLQNIDIWNLRGQAIPMDKLAPKLIRRAQKKNYTAVIIDPIYKVITGDENSADQMAHFCNQFDKIATELHSAVIYCHHHSKGGQGMKRSVDRSSGSGVFARDPDAILDMIPLVVMDEKKTPFDREADRAAGIKSKPTAFRITGTLREFPSFEPVNTWFTYPIHIPDEAGFLTMAAEEGSLADIQAKGRKAGNLVKKAEKESRVVQVDEAYEALSFGGQAVTIADMASYFDVSEKSVRRYIAQNEKYIIKTGNIFPKEVDNSV</sequence>
<dbReference type="AlphaFoldDB" id="A0A8D5A566"/>
<feature type="domain" description="Primase C-terminal 2" evidence="1">
    <location>
        <begin position="12"/>
        <end position="82"/>
    </location>
</feature>
<dbReference type="Pfam" id="PF13481">
    <property type="entry name" value="AAA_25"/>
    <property type="match status" value="1"/>
</dbReference>
<dbReference type="InterPro" id="IPR027417">
    <property type="entry name" value="P-loop_NTPase"/>
</dbReference>
<dbReference type="Proteomes" id="UP000320585">
    <property type="component" value="Chromosome"/>
</dbReference>